<organism evidence="1 2">
    <name type="scientific">Panacagrimonas perspica</name>
    <dbReference type="NCBI Taxonomy" id="381431"/>
    <lineage>
        <taxon>Bacteria</taxon>
        <taxon>Pseudomonadati</taxon>
        <taxon>Pseudomonadota</taxon>
        <taxon>Gammaproteobacteria</taxon>
        <taxon>Nevskiales</taxon>
        <taxon>Nevskiaceae</taxon>
        <taxon>Panacagrimonas</taxon>
    </lineage>
</organism>
<name>A0A4R7PB69_9GAMM</name>
<reference evidence="1 2" key="1">
    <citation type="submission" date="2019-03" db="EMBL/GenBank/DDBJ databases">
        <title>Genomic Encyclopedia of Type Strains, Phase IV (KMG-IV): sequencing the most valuable type-strain genomes for metagenomic binning, comparative biology and taxonomic classification.</title>
        <authorList>
            <person name="Goeker M."/>
        </authorList>
    </citation>
    <scope>NUCLEOTIDE SEQUENCE [LARGE SCALE GENOMIC DNA]</scope>
    <source>
        <strain evidence="1 2">DSM 26377</strain>
    </source>
</reference>
<comment type="caution">
    <text evidence="1">The sequence shown here is derived from an EMBL/GenBank/DDBJ whole genome shotgun (WGS) entry which is preliminary data.</text>
</comment>
<dbReference type="Proteomes" id="UP000295341">
    <property type="component" value="Unassembled WGS sequence"/>
</dbReference>
<evidence type="ECO:0000313" key="2">
    <source>
        <dbReference type="Proteomes" id="UP000295341"/>
    </source>
</evidence>
<dbReference type="RefSeq" id="WP_133879908.1">
    <property type="nucleotide sequence ID" value="NZ_MWIN01000014.1"/>
</dbReference>
<accession>A0A4R7PB69</accession>
<protein>
    <submittedName>
        <fullName evidence="1">Uncharacterized protein</fullName>
    </submittedName>
</protein>
<gene>
    <name evidence="1" type="ORF">DFR24_0678</name>
</gene>
<evidence type="ECO:0000313" key="1">
    <source>
        <dbReference type="EMBL" id="TDU31314.1"/>
    </source>
</evidence>
<sequence length="72" mass="7713">MNDELRDQLRAAAARREPALLCRETVAALGLNSDNVVLDVEAGLIYFELDGGSWSVSRVSAEGLAALGMKVH</sequence>
<keyword evidence="2" id="KW-1185">Reference proteome</keyword>
<dbReference type="EMBL" id="SOBT01000008">
    <property type="protein sequence ID" value="TDU31314.1"/>
    <property type="molecule type" value="Genomic_DNA"/>
</dbReference>
<proteinExistence type="predicted"/>
<dbReference type="AlphaFoldDB" id="A0A4R7PB69"/>